<dbReference type="SUPFAM" id="SSF53335">
    <property type="entry name" value="S-adenosyl-L-methionine-dependent methyltransferases"/>
    <property type="match status" value="1"/>
</dbReference>
<accession>A0A2M9YL05</accession>
<dbReference type="Gene3D" id="3.40.50.150">
    <property type="entry name" value="Vaccinia Virus protein VP39"/>
    <property type="match status" value="1"/>
</dbReference>
<dbReference type="EMBL" id="NPDU01000120">
    <property type="protein sequence ID" value="PJZ59533.1"/>
    <property type="molecule type" value="Genomic_DNA"/>
</dbReference>
<evidence type="ECO:0008006" key="6">
    <source>
        <dbReference type="Google" id="ProtNLM"/>
    </source>
</evidence>
<dbReference type="PANTHER" id="PTHR45036">
    <property type="entry name" value="METHYLTRANSFERASE LIKE 7B"/>
    <property type="match status" value="1"/>
</dbReference>
<dbReference type="InterPro" id="IPR029063">
    <property type="entry name" value="SAM-dependent_MTases_sf"/>
</dbReference>
<keyword evidence="4" id="KW-1185">Reference proteome</keyword>
<organism evidence="2 5">
    <name type="scientific">Leptospira adleri</name>
    <dbReference type="NCBI Taxonomy" id="2023186"/>
    <lineage>
        <taxon>Bacteria</taxon>
        <taxon>Pseudomonadati</taxon>
        <taxon>Spirochaetota</taxon>
        <taxon>Spirochaetia</taxon>
        <taxon>Leptospirales</taxon>
        <taxon>Leptospiraceae</taxon>
        <taxon>Leptospira</taxon>
    </lineage>
</organism>
<dbReference type="Pfam" id="PF13489">
    <property type="entry name" value="Methyltransf_23"/>
    <property type="match status" value="1"/>
</dbReference>
<evidence type="ECO:0000313" key="4">
    <source>
        <dbReference type="Proteomes" id="UP000232149"/>
    </source>
</evidence>
<comment type="caution">
    <text evidence="2">The sequence shown here is derived from an EMBL/GenBank/DDBJ whole genome shotgun (WGS) entry which is preliminary data.</text>
</comment>
<feature type="region of interest" description="Disordered" evidence="1">
    <location>
        <begin position="6"/>
        <end position="30"/>
    </location>
</feature>
<proteinExistence type="predicted"/>
<gene>
    <name evidence="3" type="ORF">CH376_23175</name>
    <name evidence="2" type="ORF">CH380_15875</name>
</gene>
<dbReference type="Proteomes" id="UP000232188">
    <property type="component" value="Unassembled WGS sequence"/>
</dbReference>
<feature type="compositionally biased region" description="Basic and acidic residues" evidence="1">
    <location>
        <begin position="18"/>
        <end position="30"/>
    </location>
</feature>
<dbReference type="EMBL" id="NPDV01000015">
    <property type="protein sequence ID" value="PJZ52150.1"/>
    <property type="molecule type" value="Genomic_DNA"/>
</dbReference>
<sequence length="259" mass="29673">MCETLRTLSLNKKSKHTTPADKTKSETRKKKIQLEEITDRNDAPSEKESFYAKMFARFYDRFMDRTEKTILFRKRKHLIQPLTGKVLEIGSGTGINFPIYSSKADVIAIEPSTSMMEKAKERMRSVQNTTAHKENAKIRMEVLGLGDPELESLIPEKSMDAVVFTLVLCTVPDPVYAIRFAKSRLKRGGKILILEHVKASSKAGQLLQNFLNPFWNRFAQGCNLNRDPSSILKAEGFQPLEEYRFKKTLPFYQAIYALE</sequence>
<dbReference type="Proteomes" id="UP000232149">
    <property type="component" value="Unassembled WGS sequence"/>
</dbReference>
<evidence type="ECO:0000313" key="2">
    <source>
        <dbReference type="EMBL" id="PJZ52150.1"/>
    </source>
</evidence>
<evidence type="ECO:0000313" key="3">
    <source>
        <dbReference type="EMBL" id="PJZ59533.1"/>
    </source>
</evidence>
<dbReference type="PANTHER" id="PTHR45036:SF1">
    <property type="entry name" value="METHYLTRANSFERASE LIKE 7A"/>
    <property type="match status" value="1"/>
</dbReference>
<protein>
    <recommendedName>
        <fullName evidence="6">Class I SAM-dependent methyltransferase</fullName>
    </recommendedName>
</protein>
<dbReference type="InterPro" id="IPR052356">
    <property type="entry name" value="Thiol_S-MT"/>
</dbReference>
<evidence type="ECO:0000313" key="5">
    <source>
        <dbReference type="Proteomes" id="UP000232188"/>
    </source>
</evidence>
<evidence type="ECO:0000256" key="1">
    <source>
        <dbReference type="SAM" id="MobiDB-lite"/>
    </source>
</evidence>
<reference evidence="4 5" key="1">
    <citation type="submission" date="2017-07" db="EMBL/GenBank/DDBJ databases">
        <title>Leptospira spp. isolated from tropical soils.</title>
        <authorList>
            <person name="Thibeaux R."/>
            <person name="Iraola G."/>
            <person name="Ferres I."/>
            <person name="Bierque E."/>
            <person name="Girault D."/>
            <person name="Soupe-Gilbert M.-E."/>
            <person name="Picardeau M."/>
            <person name="Goarant C."/>
        </authorList>
    </citation>
    <scope>NUCLEOTIDE SEQUENCE [LARGE SCALE GENOMIC DNA]</scope>
    <source>
        <strain evidence="2 5">FH2-B-C1</strain>
        <strain evidence="3 4">FH2-B-D1</strain>
    </source>
</reference>
<name>A0A2M9YL05_9LEPT</name>
<dbReference type="CDD" id="cd02440">
    <property type="entry name" value="AdoMet_MTases"/>
    <property type="match status" value="1"/>
</dbReference>
<dbReference type="AlphaFoldDB" id="A0A2M9YL05"/>